<evidence type="ECO:0000313" key="10">
    <source>
        <dbReference type="EMBL" id="KAJ8027733.1"/>
    </source>
</evidence>
<gene>
    <name evidence="10" type="ORF">HOLleu_29772</name>
</gene>
<protein>
    <recommendedName>
        <fullName evidence="5">Medium-chain acyl-CoA ligase ACSF2, mitochondrial</fullName>
        <ecNumber evidence="4">6.2.1.2</ecNumber>
    </recommendedName>
</protein>
<dbReference type="GO" id="GO:0006631">
    <property type="term" value="P:fatty acid metabolic process"/>
    <property type="evidence" value="ECO:0007669"/>
    <property type="project" value="TreeGrafter"/>
</dbReference>
<evidence type="ECO:0000256" key="2">
    <source>
        <dbReference type="ARBA" id="ARBA00022598"/>
    </source>
</evidence>
<keyword evidence="2" id="KW-0436">Ligase</keyword>
<dbReference type="InterPro" id="IPR020845">
    <property type="entry name" value="AMP-binding_CS"/>
</dbReference>
<dbReference type="EMBL" id="JAIZAY010000015">
    <property type="protein sequence ID" value="KAJ8027733.1"/>
    <property type="molecule type" value="Genomic_DNA"/>
</dbReference>
<evidence type="ECO:0000256" key="7">
    <source>
        <dbReference type="ARBA" id="ARBA00048277"/>
    </source>
</evidence>
<evidence type="ECO:0000313" key="11">
    <source>
        <dbReference type="Proteomes" id="UP001152320"/>
    </source>
</evidence>
<dbReference type="InterPro" id="IPR000873">
    <property type="entry name" value="AMP-dep_synth/lig_dom"/>
</dbReference>
<dbReference type="PANTHER" id="PTHR43201">
    <property type="entry name" value="ACYL-COA SYNTHETASE"/>
    <property type="match status" value="1"/>
</dbReference>
<proteinExistence type="inferred from homology"/>
<comment type="catalytic activity">
    <reaction evidence="7">
        <text>a medium-chain fatty acid + ATP + CoA = a medium-chain fatty acyl-CoA + AMP + diphosphate</text>
        <dbReference type="Rhea" id="RHEA:48340"/>
        <dbReference type="ChEBI" id="CHEBI:30616"/>
        <dbReference type="ChEBI" id="CHEBI:33019"/>
        <dbReference type="ChEBI" id="CHEBI:57287"/>
        <dbReference type="ChEBI" id="CHEBI:59558"/>
        <dbReference type="ChEBI" id="CHEBI:90546"/>
        <dbReference type="ChEBI" id="CHEBI:456215"/>
        <dbReference type="EC" id="6.2.1.2"/>
    </reaction>
</comment>
<evidence type="ECO:0000259" key="8">
    <source>
        <dbReference type="Pfam" id="PF00501"/>
    </source>
</evidence>
<keyword evidence="11" id="KW-1185">Reference proteome</keyword>
<dbReference type="FunFam" id="3.30.300.30:FF:000008">
    <property type="entry name" value="2,3-dihydroxybenzoate-AMP ligase"/>
    <property type="match status" value="1"/>
</dbReference>
<dbReference type="PANTHER" id="PTHR43201:SF5">
    <property type="entry name" value="MEDIUM-CHAIN ACYL-COA LIGASE ACSF2, MITOCHONDRIAL"/>
    <property type="match status" value="1"/>
</dbReference>
<sequence>MTKMLPFRRITSKCYAAPGRQWPPTCMVKKINRRPFSLSISSCRHRKNTELQESYYHATSEIPFYGKTVSRVLDETVEKHPDRTAYVFSKDNIRRTFRQIQDEINRLAAGLLSVGVKRGDRVGMWGPNTLEWVLTQYATSKIGAIMVTLNPAYRTNELEYALRKVGVKVLISAQAFKTQDYYSMVEEICPEIQYATPGHLKSVKLPELDSVIMLGSGQFKGALMFDDVMDMAKDVHHKEAENLSKVLQIDDPINIQFTSGTTGNPKGVILTHHGILNNSYFVGRALGYHEKHHKISMPAPLYHCFGMVLGSLCVFTHGVTCVFPSPSFEAEPTLQAIEKEKCTSQYGTPTMFIDMLNHPHFKNYDVSSLSTGIMTGSPCPVEIMKKCISEMNMHNIMIAYGLTETSPASNLTCIGDPVELTASTVGKALEHTELKVIDTSTGDILPINEPGELCMRGYLVMKGYWDDEQKTKEAIDENGWFHSGDLATMDENGYCRIVGRIKDLIIRGGENIYPTEIEQFLHKHPKIADVQVIGLPDERLGEEVCACIKLRSGEVVSAKEIKEFCRGEISHFKIPRYIEFVGEYPMTVTLKVQKNIMRQEISKKLNLTK</sequence>
<dbReference type="SUPFAM" id="SSF56801">
    <property type="entry name" value="Acetyl-CoA synthetase-like"/>
    <property type="match status" value="1"/>
</dbReference>
<comment type="similarity">
    <text evidence="1">Belongs to the ATP-dependent AMP-binding enzyme family.</text>
</comment>
<evidence type="ECO:0000259" key="9">
    <source>
        <dbReference type="Pfam" id="PF13193"/>
    </source>
</evidence>
<name>A0A9Q1GYL3_HOLLE</name>
<dbReference type="FunFam" id="3.40.50.12780:FF:000003">
    <property type="entry name" value="Long-chain-fatty-acid--CoA ligase FadD"/>
    <property type="match status" value="1"/>
</dbReference>
<evidence type="ECO:0000256" key="3">
    <source>
        <dbReference type="ARBA" id="ARBA00037247"/>
    </source>
</evidence>
<feature type="domain" description="AMP-dependent synthetase/ligase" evidence="8">
    <location>
        <begin position="74"/>
        <end position="465"/>
    </location>
</feature>
<dbReference type="GO" id="GO:0031956">
    <property type="term" value="F:medium-chain fatty acid-CoA ligase activity"/>
    <property type="evidence" value="ECO:0007669"/>
    <property type="project" value="UniProtKB-EC"/>
</dbReference>
<evidence type="ECO:0000256" key="5">
    <source>
        <dbReference type="ARBA" id="ARBA00039638"/>
    </source>
</evidence>
<accession>A0A9Q1GYL3</accession>
<dbReference type="Gene3D" id="3.30.300.30">
    <property type="match status" value="1"/>
</dbReference>
<comment type="caution">
    <text evidence="10">The sequence shown here is derived from an EMBL/GenBank/DDBJ whole genome shotgun (WGS) entry which is preliminary data.</text>
</comment>
<dbReference type="InterPro" id="IPR025110">
    <property type="entry name" value="AMP-bd_C"/>
</dbReference>
<comment type="catalytic activity">
    <reaction evidence="6">
        <text>octanoate + ATP + CoA = octanoyl-CoA + AMP + diphosphate</text>
        <dbReference type="Rhea" id="RHEA:33631"/>
        <dbReference type="ChEBI" id="CHEBI:25646"/>
        <dbReference type="ChEBI" id="CHEBI:30616"/>
        <dbReference type="ChEBI" id="CHEBI:33019"/>
        <dbReference type="ChEBI" id="CHEBI:57287"/>
        <dbReference type="ChEBI" id="CHEBI:57386"/>
        <dbReference type="ChEBI" id="CHEBI:456215"/>
    </reaction>
</comment>
<dbReference type="EC" id="6.2.1.2" evidence="4"/>
<organism evidence="10 11">
    <name type="scientific">Holothuria leucospilota</name>
    <name type="common">Black long sea cucumber</name>
    <name type="synonym">Mertensiothuria leucospilota</name>
    <dbReference type="NCBI Taxonomy" id="206669"/>
    <lineage>
        <taxon>Eukaryota</taxon>
        <taxon>Metazoa</taxon>
        <taxon>Echinodermata</taxon>
        <taxon>Eleutherozoa</taxon>
        <taxon>Echinozoa</taxon>
        <taxon>Holothuroidea</taxon>
        <taxon>Aspidochirotacea</taxon>
        <taxon>Aspidochirotida</taxon>
        <taxon>Holothuriidae</taxon>
        <taxon>Holothuria</taxon>
    </lineage>
</organism>
<dbReference type="InterPro" id="IPR045851">
    <property type="entry name" value="AMP-bd_C_sf"/>
</dbReference>
<evidence type="ECO:0000256" key="4">
    <source>
        <dbReference type="ARBA" id="ARBA00039009"/>
    </source>
</evidence>
<dbReference type="Gene3D" id="2.30.38.10">
    <property type="entry name" value="Luciferase, Domain 3"/>
    <property type="match status" value="1"/>
</dbReference>
<dbReference type="Pfam" id="PF13193">
    <property type="entry name" value="AMP-binding_C"/>
    <property type="match status" value="1"/>
</dbReference>
<reference evidence="10" key="1">
    <citation type="submission" date="2021-10" db="EMBL/GenBank/DDBJ databases">
        <title>Tropical sea cucumber genome reveals ecological adaptation and Cuvierian tubules defense mechanism.</title>
        <authorList>
            <person name="Chen T."/>
        </authorList>
    </citation>
    <scope>NUCLEOTIDE SEQUENCE</scope>
    <source>
        <strain evidence="10">Nanhai2018</strain>
        <tissue evidence="10">Muscle</tissue>
    </source>
</reference>
<dbReference type="Pfam" id="PF00501">
    <property type="entry name" value="AMP-binding"/>
    <property type="match status" value="1"/>
</dbReference>
<evidence type="ECO:0000256" key="6">
    <source>
        <dbReference type="ARBA" id="ARBA00047319"/>
    </source>
</evidence>
<dbReference type="PROSITE" id="PS00455">
    <property type="entry name" value="AMP_BINDING"/>
    <property type="match status" value="1"/>
</dbReference>
<evidence type="ECO:0000256" key="1">
    <source>
        <dbReference type="ARBA" id="ARBA00006432"/>
    </source>
</evidence>
<comment type="function">
    <text evidence="3">Acyl-CoA synthases catalyze the initial reaction in fatty acid metabolism, by forming a thioester with CoA. Has some preference toward medium-chain substrates. Plays a role in adipocyte differentiation.</text>
</comment>
<dbReference type="AlphaFoldDB" id="A0A9Q1GYL3"/>
<dbReference type="Gene3D" id="3.40.50.980">
    <property type="match status" value="2"/>
</dbReference>
<feature type="domain" description="AMP-binding enzyme C-terminal" evidence="9">
    <location>
        <begin position="516"/>
        <end position="589"/>
    </location>
</feature>
<dbReference type="OrthoDB" id="10253115at2759"/>
<dbReference type="Proteomes" id="UP001152320">
    <property type="component" value="Chromosome 15"/>
</dbReference>
<dbReference type="CDD" id="cd05917">
    <property type="entry name" value="FACL_like_2"/>
    <property type="match status" value="1"/>
</dbReference>